<protein>
    <submittedName>
        <fullName evidence="2">Uncharacterized protein</fullName>
    </submittedName>
</protein>
<evidence type="ECO:0000256" key="1">
    <source>
        <dbReference type="SAM" id="Phobius"/>
    </source>
</evidence>
<keyword evidence="1" id="KW-0812">Transmembrane</keyword>
<accession>A0A6M2BR93</accession>
<keyword evidence="1" id="KW-1133">Transmembrane helix</keyword>
<evidence type="ECO:0000313" key="2">
    <source>
        <dbReference type="EMBL" id="NGY04731.1"/>
    </source>
</evidence>
<keyword evidence="3" id="KW-1185">Reference proteome</keyword>
<gene>
    <name evidence="2" type="ORF">G7Y85_08140</name>
</gene>
<comment type="caution">
    <text evidence="2">The sequence shown here is derived from an EMBL/GenBank/DDBJ whole genome shotgun (WGS) entry which is preliminary data.</text>
</comment>
<dbReference type="Proteomes" id="UP000472676">
    <property type="component" value="Unassembled WGS sequence"/>
</dbReference>
<evidence type="ECO:0000313" key="3">
    <source>
        <dbReference type="Proteomes" id="UP000472676"/>
    </source>
</evidence>
<reference evidence="2 3" key="1">
    <citation type="journal article" date="2014" name="Int. J. Syst. Evol. Microbiol.">
        <title>Solimonas terrae sp. nov., isolated from soil.</title>
        <authorList>
            <person name="Kim S.J."/>
            <person name="Moon J.Y."/>
            <person name="Weon H.Y."/>
            <person name="Ahn J.H."/>
            <person name="Chen W.M."/>
            <person name="Kwon S.W."/>
        </authorList>
    </citation>
    <scope>NUCLEOTIDE SEQUENCE [LARGE SCALE GENOMIC DNA]</scope>
    <source>
        <strain evidence="2 3">KIS83-12</strain>
    </source>
</reference>
<name>A0A6M2BR93_9GAMM</name>
<organism evidence="2 3">
    <name type="scientific">Solimonas terrae</name>
    <dbReference type="NCBI Taxonomy" id="1396819"/>
    <lineage>
        <taxon>Bacteria</taxon>
        <taxon>Pseudomonadati</taxon>
        <taxon>Pseudomonadota</taxon>
        <taxon>Gammaproteobacteria</taxon>
        <taxon>Nevskiales</taxon>
        <taxon>Nevskiaceae</taxon>
        <taxon>Solimonas</taxon>
    </lineage>
</organism>
<feature type="transmembrane region" description="Helical" evidence="1">
    <location>
        <begin position="34"/>
        <end position="50"/>
    </location>
</feature>
<dbReference type="AlphaFoldDB" id="A0A6M2BR93"/>
<dbReference type="EMBL" id="JAAMOW010000003">
    <property type="protein sequence ID" value="NGY04731.1"/>
    <property type="molecule type" value="Genomic_DNA"/>
</dbReference>
<feature type="transmembrane region" description="Helical" evidence="1">
    <location>
        <begin position="12"/>
        <end position="28"/>
    </location>
</feature>
<sequence length="124" mass="14029">MKAFLHSQFAHYLVWASGLLLFLVLRPAPWSPPFIAIFTVIMALGLSLMWRARKETLEARAAFTAWQARLQSLAASIDVEDDGHLYEWLDPSQWHAVFLNLESVPIEARSLRRAIEAVAPEALS</sequence>
<keyword evidence="1" id="KW-0472">Membrane</keyword>
<proteinExistence type="predicted"/>
<dbReference type="RefSeq" id="WP_166254606.1">
    <property type="nucleotide sequence ID" value="NZ_JAAMOW010000003.1"/>
</dbReference>